<name>A0A5D3WJM4_9BACT</name>
<keyword evidence="2" id="KW-1185">Reference proteome</keyword>
<dbReference type="Proteomes" id="UP000324159">
    <property type="component" value="Unassembled WGS sequence"/>
</dbReference>
<evidence type="ECO:0000313" key="2">
    <source>
        <dbReference type="Proteomes" id="UP000324159"/>
    </source>
</evidence>
<reference evidence="1 2" key="1">
    <citation type="submission" date="2019-07" db="EMBL/GenBank/DDBJ databases">
        <title>Genomic Encyclopedia of Type Strains, Phase IV (KMG-IV): sequencing the most valuable type-strain genomes for metagenomic binning, comparative biology and taxonomic classification.</title>
        <authorList>
            <person name="Goeker M."/>
        </authorList>
    </citation>
    <scope>NUCLEOTIDE SEQUENCE [LARGE SCALE GENOMIC DNA]</scope>
    <source>
        <strain evidence="1 2">SS015</strain>
    </source>
</reference>
<sequence>MSDRLSLELQLAPGQETIFFPLLQEGVELELEVGCSVRELLARQFGIPGDYQASRISTIFLNHQVVDDAAAALVGDGAILALSGAMPGLVGATMRRGGRLAGLRDGITYRNPERVPEARRGRIHLKLFNLLLPELAPRILRRGILLAAERCCELLAGQAEPFPEPDCWLEGRRMSVGKLKDKLQGQASGCLLQLRVHFGDERP</sequence>
<proteinExistence type="predicted"/>
<evidence type="ECO:0000313" key="1">
    <source>
        <dbReference type="EMBL" id="TYO99175.1"/>
    </source>
</evidence>
<organism evidence="1 2">
    <name type="scientific">Geothermobacter ehrlichii</name>
    <dbReference type="NCBI Taxonomy" id="213224"/>
    <lineage>
        <taxon>Bacteria</taxon>
        <taxon>Pseudomonadati</taxon>
        <taxon>Thermodesulfobacteriota</taxon>
        <taxon>Desulfuromonadia</taxon>
        <taxon>Desulfuromonadales</taxon>
        <taxon>Geothermobacteraceae</taxon>
        <taxon>Geothermobacter</taxon>
    </lineage>
</organism>
<protein>
    <submittedName>
        <fullName evidence="1">Uncharacterized protein</fullName>
    </submittedName>
</protein>
<dbReference type="EMBL" id="VNIB01000003">
    <property type="protein sequence ID" value="TYO99175.1"/>
    <property type="molecule type" value="Genomic_DNA"/>
</dbReference>
<dbReference type="AlphaFoldDB" id="A0A5D3WJM4"/>
<gene>
    <name evidence="1" type="ORF">EDC39_10317</name>
</gene>
<dbReference type="OrthoDB" id="5396767at2"/>
<dbReference type="RefSeq" id="WP_148895103.1">
    <property type="nucleotide sequence ID" value="NZ_VNIB01000003.1"/>
</dbReference>
<comment type="caution">
    <text evidence="1">The sequence shown here is derived from an EMBL/GenBank/DDBJ whole genome shotgun (WGS) entry which is preliminary data.</text>
</comment>
<accession>A0A5D3WJM4</accession>